<evidence type="ECO:0000256" key="6">
    <source>
        <dbReference type="ARBA" id="ARBA00022984"/>
    </source>
</evidence>
<dbReference type="Pfam" id="PF04101">
    <property type="entry name" value="Glyco_tran_28_C"/>
    <property type="match status" value="1"/>
</dbReference>
<dbReference type="GO" id="GO:0071555">
    <property type="term" value="P:cell wall organization"/>
    <property type="evidence" value="ECO:0007669"/>
    <property type="project" value="UniProtKB-KW"/>
</dbReference>
<evidence type="ECO:0000256" key="7">
    <source>
        <dbReference type="ARBA" id="ARBA00023136"/>
    </source>
</evidence>
<gene>
    <name evidence="10" type="primary">murG</name>
    <name evidence="13" type="ORF">A2304_04500</name>
</gene>
<keyword evidence="3 10" id="KW-0328">Glycosyltransferase</keyword>
<evidence type="ECO:0000256" key="1">
    <source>
        <dbReference type="ARBA" id="ARBA00022475"/>
    </source>
</evidence>
<evidence type="ECO:0000256" key="8">
    <source>
        <dbReference type="ARBA" id="ARBA00023306"/>
    </source>
</evidence>
<dbReference type="GO" id="GO:0005975">
    <property type="term" value="P:carbohydrate metabolic process"/>
    <property type="evidence" value="ECO:0007669"/>
    <property type="project" value="InterPro"/>
</dbReference>
<dbReference type="GO" id="GO:0009252">
    <property type="term" value="P:peptidoglycan biosynthetic process"/>
    <property type="evidence" value="ECO:0007669"/>
    <property type="project" value="UniProtKB-UniRule"/>
</dbReference>
<comment type="similarity">
    <text evidence="10">Belongs to the glycosyltransferase 28 family. MurG subfamily.</text>
</comment>
<evidence type="ECO:0000259" key="11">
    <source>
        <dbReference type="Pfam" id="PF03033"/>
    </source>
</evidence>
<dbReference type="PANTHER" id="PTHR21015">
    <property type="entry name" value="UDP-N-ACETYLGLUCOSAMINE--N-ACETYLMURAMYL-(PENTAPEPTIDE) PYROPHOSPHORYL-UNDECAPRENOL N-ACETYLGLUCOSAMINE TRANSFERASE 1"/>
    <property type="match status" value="1"/>
</dbReference>
<keyword evidence="2 10" id="KW-0132">Cell division</keyword>
<keyword evidence="5 10" id="KW-0133">Cell shape</keyword>
<dbReference type="GO" id="GO:0051301">
    <property type="term" value="P:cell division"/>
    <property type="evidence" value="ECO:0007669"/>
    <property type="project" value="UniProtKB-KW"/>
</dbReference>
<feature type="domain" description="Glycosyltransferase family 28 N-terminal" evidence="11">
    <location>
        <begin position="3"/>
        <end position="139"/>
    </location>
</feature>
<feature type="domain" description="Glycosyl transferase family 28 C-terminal" evidence="12">
    <location>
        <begin position="188"/>
        <end position="332"/>
    </location>
</feature>
<dbReference type="HAMAP" id="MF_00033">
    <property type="entry name" value="MurG"/>
    <property type="match status" value="1"/>
</dbReference>
<evidence type="ECO:0000313" key="13">
    <source>
        <dbReference type="EMBL" id="OGL99095.1"/>
    </source>
</evidence>
<dbReference type="GO" id="GO:0051991">
    <property type="term" value="F:UDP-N-acetyl-D-glucosamine:N-acetylmuramoyl-L-alanyl-D-glutamyl-meso-2,6-diaminopimelyl-D-alanyl-D-alanine-diphosphoundecaprenol 4-beta-N-acetylglucosaminlytransferase activity"/>
    <property type="evidence" value="ECO:0007669"/>
    <property type="project" value="RHEA"/>
</dbReference>
<dbReference type="CDD" id="cd03785">
    <property type="entry name" value="GT28_MurG"/>
    <property type="match status" value="1"/>
</dbReference>
<dbReference type="Pfam" id="PF03033">
    <property type="entry name" value="Glyco_transf_28"/>
    <property type="match status" value="1"/>
</dbReference>
<dbReference type="UniPathway" id="UPA00219"/>
<keyword evidence="1 10" id="KW-1003">Cell membrane</keyword>
<name>A0A1F7W8F3_9BACT</name>
<comment type="caution">
    <text evidence="10">Lacks conserved residue(s) required for the propagation of feature annotation.</text>
</comment>
<dbReference type="GO" id="GO:0005886">
    <property type="term" value="C:plasma membrane"/>
    <property type="evidence" value="ECO:0007669"/>
    <property type="project" value="UniProtKB-SubCell"/>
</dbReference>
<evidence type="ECO:0000256" key="3">
    <source>
        <dbReference type="ARBA" id="ARBA00022676"/>
    </source>
</evidence>
<dbReference type="Gene3D" id="3.40.50.2000">
    <property type="entry name" value="Glycogen Phosphorylase B"/>
    <property type="match status" value="2"/>
</dbReference>
<evidence type="ECO:0000259" key="12">
    <source>
        <dbReference type="Pfam" id="PF04101"/>
    </source>
</evidence>
<comment type="caution">
    <text evidence="13">The sequence shown here is derived from an EMBL/GenBank/DDBJ whole genome shotgun (WGS) entry which is preliminary data.</text>
</comment>
<dbReference type="GO" id="GO:0050511">
    <property type="term" value="F:undecaprenyldiphospho-muramoylpentapeptide beta-N-acetylglucosaminyltransferase activity"/>
    <property type="evidence" value="ECO:0007669"/>
    <property type="project" value="UniProtKB-UniRule"/>
</dbReference>
<organism evidence="13 14">
    <name type="scientific">Candidatus Uhrbacteria bacterium RIFOXYB2_FULL_57_15</name>
    <dbReference type="NCBI Taxonomy" id="1802422"/>
    <lineage>
        <taxon>Bacteria</taxon>
        <taxon>Candidatus Uhriibacteriota</taxon>
    </lineage>
</organism>
<keyword evidence="7 10" id="KW-0472">Membrane</keyword>
<keyword evidence="4 10" id="KW-0808">Transferase</keyword>
<evidence type="ECO:0000256" key="4">
    <source>
        <dbReference type="ARBA" id="ARBA00022679"/>
    </source>
</evidence>
<feature type="binding site" evidence="10">
    <location>
        <position position="287"/>
    </location>
    <ligand>
        <name>UDP-N-acetyl-alpha-D-glucosamine</name>
        <dbReference type="ChEBI" id="CHEBI:57705"/>
    </ligand>
</feature>
<sequence length="355" mass="37711">MKILFAGGGTLGPVTPLLAVVEAWKRLDPSVEFIWVGTPNGPERASVEAAGIRFLSLPVARLTRYPSVEWLTLPVNLFRASRGAWTLLRRERPNLIASAGGFTGVPIIVAACAQGIPSWLHQSDVRPILSSVLSSPFASWITVAWEATAKAFPREKTRVVGNPARHSMLAADRGAALATFEIDSSRPTVLVFGGGGGSFWLNRMMETVGGDLVREANVIHLTGIGKVTEALEGFGSNYVVEELLTGGMAEALAASDVVVCRAGMGTITELAACRKPAIVVPLPNSPQEDNARALIDADAAMVLRQDATTPQEFLEAIRGLLHDGVRRHALSSAIASVLPTDVADIIVTRLQALAK</sequence>
<dbReference type="PANTHER" id="PTHR21015:SF22">
    <property type="entry name" value="GLYCOSYLTRANSFERASE"/>
    <property type="match status" value="1"/>
</dbReference>
<dbReference type="GO" id="GO:0008360">
    <property type="term" value="P:regulation of cell shape"/>
    <property type="evidence" value="ECO:0007669"/>
    <property type="project" value="UniProtKB-KW"/>
</dbReference>
<keyword evidence="9 10" id="KW-0961">Cell wall biogenesis/degradation</keyword>
<evidence type="ECO:0000256" key="2">
    <source>
        <dbReference type="ARBA" id="ARBA00022618"/>
    </source>
</evidence>
<dbReference type="InterPro" id="IPR007235">
    <property type="entry name" value="Glyco_trans_28_C"/>
</dbReference>
<comment type="function">
    <text evidence="10">Cell wall formation. Catalyzes the transfer of a GlcNAc subunit on undecaprenyl-pyrophosphoryl-MurNAc-pentapeptide (lipid intermediate I) to form undecaprenyl-pyrophosphoryl-MurNAc-(pentapeptide)GlcNAc (lipid intermediate II).</text>
</comment>
<reference evidence="13 14" key="1">
    <citation type="journal article" date="2016" name="Nat. Commun.">
        <title>Thousands of microbial genomes shed light on interconnected biogeochemical processes in an aquifer system.</title>
        <authorList>
            <person name="Anantharaman K."/>
            <person name="Brown C.T."/>
            <person name="Hug L.A."/>
            <person name="Sharon I."/>
            <person name="Castelle C.J."/>
            <person name="Probst A.J."/>
            <person name="Thomas B.C."/>
            <person name="Singh A."/>
            <person name="Wilkins M.J."/>
            <person name="Karaoz U."/>
            <person name="Brodie E.L."/>
            <person name="Williams K.H."/>
            <person name="Hubbard S.S."/>
            <person name="Banfield J.F."/>
        </authorList>
    </citation>
    <scope>NUCLEOTIDE SEQUENCE [LARGE SCALE GENOMIC DNA]</scope>
</reference>
<protein>
    <recommendedName>
        <fullName evidence="10">UDP-N-acetylglucosamine--N-acetylmuramyl-(pentapeptide) pyrophosphoryl-undecaprenol N-acetylglucosamine transferase</fullName>
        <ecNumber evidence="10">2.4.1.227</ecNumber>
    </recommendedName>
    <alternativeName>
        <fullName evidence="10">Undecaprenyl-PP-MurNAc-pentapeptide-UDPGlcNAc GlcNAc transferase</fullName>
    </alternativeName>
</protein>
<proteinExistence type="inferred from homology"/>
<feature type="binding site" evidence="10">
    <location>
        <position position="165"/>
    </location>
    <ligand>
        <name>UDP-N-acetyl-alpha-D-glucosamine</name>
        <dbReference type="ChEBI" id="CHEBI:57705"/>
    </ligand>
</feature>
<dbReference type="SUPFAM" id="SSF53756">
    <property type="entry name" value="UDP-Glycosyltransferase/glycogen phosphorylase"/>
    <property type="match status" value="1"/>
</dbReference>
<dbReference type="AlphaFoldDB" id="A0A1F7W8F3"/>
<comment type="catalytic activity">
    <reaction evidence="10">
        <text>di-trans,octa-cis-undecaprenyl diphospho-N-acetyl-alpha-D-muramoyl-L-alanyl-D-glutamyl-meso-2,6-diaminopimeloyl-D-alanyl-D-alanine + UDP-N-acetyl-alpha-D-glucosamine = di-trans,octa-cis-undecaprenyl diphospho-[N-acetyl-alpha-D-glucosaminyl-(1-&gt;4)]-N-acetyl-alpha-D-muramoyl-L-alanyl-D-glutamyl-meso-2,6-diaminopimeloyl-D-alanyl-D-alanine + UDP + H(+)</text>
        <dbReference type="Rhea" id="RHEA:31227"/>
        <dbReference type="ChEBI" id="CHEBI:15378"/>
        <dbReference type="ChEBI" id="CHEBI:57705"/>
        <dbReference type="ChEBI" id="CHEBI:58223"/>
        <dbReference type="ChEBI" id="CHEBI:61387"/>
        <dbReference type="ChEBI" id="CHEBI:61388"/>
        <dbReference type="EC" id="2.4.1.227"/>
    </reaction>
</comment>
<comment type="subcellular location">
    <subcellularLocation>
        <location evidence="10">Cell membrane</location>
        <topology evidence="10">Peripheral membrane protein</topology>
        <orientation evidence="10">Cytoplasmic side</orientation>
    </subcellularLocation>
</comment>
<evidence type="ECO:0000256" key="10">
    <source>
        <dbReference type="HAMAP-Rule" id="MF_00033"/>
    </source>
</evidence>
<keyword evidence="8 10" id="KW-0131">Cell cycle</keyword>
<dbReference type="Proteomes" id="UP000176501">
    <property type="component" value="Unassembled WGS sequence"/>
</dbReference>
<dbReference type="InterPro" id="IPR006009">
    <property type="entry name" value="GlcNAc_MurG"/>
</dbReference>
<comment type="pathway">
    <text evidence="10">Cell wall biogenesis; peptidoglycan biosynthesis.</text>
</comment>
<keyword evidence="6 10" id="KW-0573">Peptidoglycan synthesis</keyword>
<dbReference type="EMBL" id="MGFE01000010">
    <property type="protein sequence ID" value="OGL99095.1"/>
    <property type="molecule type" value="Genomic_DNA"/>
</dbReference>
<dbReference type="EC" id="2.4.1.227" evidence="10"/>
<evidence type="ECO:0000256" key="5">
    <source>
        <dbReference type="ARBA" id="ARBA00022960"/>
    </source>
</evidence>
<accession>A0A1F7W8F3</accession>
<dbReference type="InterPro" id="IPR004276">
    <property type="entry name" value="GlycoTrans_28_N"/>
</dbReference>
<evidence type="ECO:0000313" key="14">
    <source>
        <dbReference type="Proteomes" id="UP000176501"/>
    </source>
</evidence>
<evidence type="ECO:0000256" key="9">
    <source>
        <dbReference type="ARBA" id="ARBA00023316"/>
    </source>
</evidence>